<keyword evidence="3" id="KW-0809">Transit peptide</keyword>
<dbReference type="KEGG" id="tng:GSTEN00034212G001"/>
<dbReference type="OrthoDB" id="1107506at2759"/>
<dbReference type="PANTHER" id="PTHR13450">
    <property type="entry name" value="MITOCHONDRIAL 39S RIBOSOMAL PROTEIN L42"/>
    <property type="match status" value="1"/>
</dbReference>
<evidence type="ECO:0000313" key="8">
    <source>
        <dbReference type="EMBL" id="CAG12070.1"/>
    </source>
</evidence>
<accession>Q4RHR2</accession>
<comment type="caution">
    <text evidence="8">The sequence shown here is derived from an EMBL/GenBank/DDBJ whole genome shotgun (WGS) entry which is preliminary data.</text>
</comment>
<feature type="non-terminal residue" evidence="8">
    <location>
        <position position="1"/>
    </location>
</feature>
<evidence type="ECO:0000256" key="2">
    <source>
        <dbReference type="ARBA" id="ARBA00005556"/>
    </source>
</evidence>
<evidence type="ECO:0000256" key="1">
    <source>
        <dbReference type="ARBA" id="ARBA00004173"/>
    </source>
</evidence>
<keyword evidence="4" id="KW-0689">Ribosomal protein</keyword>
<dbReference type="HOGENOM" id="CLU_142926_0_0_1"/>
<keyword evidence="6" id="KW-0687">Ribonucleoprotein</keyword>
<name>Q4RHR2_TETNG</name>
<evidence type="ECO:0000256" key="5">
    <source>
        <dbReference type="ARBA" id="ARBA00023128"/>
    </source>
</evidence>
<dbReference type="GO" id="GO:0005762">
    <property type="term" value="C:mitochondrial large ribosomal subunit"/>
    <property type="evidence" value="ECO:0007669"/>
    <property type="project" value="TreeGrafter"/>
</dbReference>
<evidence type="ECO:0000256" key="6">
    <source>
        <dbReference type="ARBA" id="ARBA00023274"/>
    </source>
</evidence>
<dbReference type="PANTHER" id="PTHR13450:SF4">
    <property type="entry name" value="LARGE RIBOSOMAL SUBUNIT PROTEIN ML42"/>
    <property type="match status" value="1"/>
</dbReference>
<comment type="subcellular location">
    <subcellularLocation>
        <location evidence="1">Mitochondrion</location>
    </subcellularLocation>
</comment>
<gene>
    <name evidence="8" type="ORF">GSTENG00034212001</name>
</gene>
<proteinExistence type="inferred from homology"/>
<reference evidence="8" key="1">
    <citation type="journal article" date="2004" name="Nature">
        <title>Genome duplication in the teleost fish Tetraodon nigroviridis reveals the early vertebrate proto-karyotype.</title>
        <authorList>
            <person name="Jaillon O."/>
            <person name="Aury J.-M."/>
            <person name="Brunet F."/>
            <person name="Petit J.-L."/>
            <person name="Stange-Thomann N."/>
            <person name="Mauceli E."/>
            <person name="Bouneau L."/>
            <person name="Fischer C."/>
            <person name="Ozouf-Costaz C."/>
            <person name="Bernot A."/>
            <person name="Nicaud S."/>
            <person name="Jaffe D."/>
            <person name="Fisher S."/>
            <person name="Lutfalla G."/>
            <person name="Dossat C."/>
            <person name="Segurens B."/>
            <person name="Dasilva C."/>
            <person name="Salanoubat M."/>
            <person name="Levy M."/>
            <person name="Boudet N."/>
            <person name="Castellano S."/>
            <person name="Anthouard V."/>
            <person name="Jubin C."/>
            <person name="Castelli V."/>
            <person name="Katinka M."/>
            <person name="Vacherie B."/>
            <person name="Biemont C."/>
            <person name="Skalli Z."/>
            <person name="Cattolico L."/>
            <person name="Poulain J."/>
            <person name="De Berardinis V."/>
            <person name="Cruaud C."/>
            <person name="Duprat S."/>
            <person name="Brottier P."/>
            <person name="Coutanceau J.-P."/>
            <person name="Gouzy J."/>
            <person name="Parra G."/>
            <person name="Lardier G."/>
            <person name="Chapple C."/>
            <person name="McKernan K.J."/>
            <person name="McEwan P."/>
            <person name="Bosak S."/>
            <person name="Kellis M."/>
            <person name="Volff J.-N."/>
            <person name="Guigo R."/>
            <person name="Zody M.C."/>
            <person name="Mesirov J."/>
            <person name="Lindblad-Toh K."/>
            <person name="Birren B."/>
            <person name="Nusbaum C."/>
            <person name="Kahn D."/>
            <person name="Robinson-Rechavi M."/>
            <person name="Laudet V."/>
            <person name="Schachter V."/>
            <person name="Quetier F."/>
            <person name="Saurin W."/>
            <person name="Scarpelli C."/>
            <person name="Wincker P."/>
            <person name="Lander E.S."/>
            <person name="Weissenbach J."/>
            <person name="Roest Crollius H."/>
        </authorList>
    </citation>
    <scope>NUCLEOTIDE SEQUENCE [LARGE SCALE GENOMIC DNA]</scope>
</reference>
<evidence type="ECO:0000256" key="4">
    <source>
        <dbReference type="ARBA" id="ARBA00022980"/>
    </source>
</evidence>
<dbReference type="InterPro" id="IPR019346">
    <property type="entry name" value="Ribosomal_mL42"/>
</dbReference>
<dbReference type="Pfam" id="PF10210">
    <property type="entry name" value="MRP-S32"/>
    <property type="match status" value="1"/>
</dbReference>
<sequence length="145" mass="16550">MAAGRLFKFSRLLTRLSNVTASHPAQTCLVPLRQQSRVRGPSLEDPHCNVEIGVTSDGRTVVCHHPAVDVPYELTQPLERPDPLRNQAESHDQVLRAHLSQEVPGSNKGPSIEELSKMFFTTKHRWYPVGQYHQRRRKKDPPKDR</sequence>
<keyword evidence="5" id="KW-0496">Mitochondrion</keyword>
<evidence type="ECO:0000256" key="3">
    <source>
        <dbReference type="ARBA" id="ARBA00022946"/>
    </source>
</evidence>
<evidence type="ECO:0000256" key="7">
    <source>
        <dbReference type="ARBA" id="ARBA00035189"/>
    </source>
</evidence>
<organism evidence="8">
    <name type="scientific">Tetraodon nigroviridis</name>
    <name type="common">Spotted green pufferfish</name>
    <name type="synonym">Chelonodon nigroviridis</name>
    <dbReference type="NCBI Taxonomy" id="99883"/>
    <lineage>
        <taxon>Eukaryota</taxon>
        <taxon>Metazoa</taxon>
        <taxon>Chordata</taxon>
        <taxon>Craniata</taxon>
        <taxon>Vertebrata</taxon>
        <taxon>Euteleostomi</taxon>
        <taxon>Actinopterygii</taxon>
        <taxon>Neopterygii</taxon>
        <taxon>Teleostei</taxon>
        <taxon>Neoteleostei</taxon>
        <taxon>Acanthomorphata</taxon>
        <taxon>Eupercaria</taxon>
        <taxon>Tetraodontiformes</taxon>
        <taxon>Tetradontoidea</taxon>
        <taxon>Tetraodontidae</taxon>
        <taxon>Tetraodon</taxon>
    </lineage>
</organism>
<dbReference type="EMBL" id="CAAE01015045">
    <property type="protein sequence ID" value="CAG12070.1"/>
    <property type="molecule type" value="Genomic_DNA"/>
</dbReference>
<comment type="similarity">
    <text evidence="2">Belongs to the mitochondrion-specific ribosomal protein mL42 family.</text>
</comment>
<protein>
    <recommendedName>
        <fullName evidence="7">Large ribosomal subunit protein mL42</fullName>
    </recommendedName>
</protein>
<dbReference type="AlphaFoldDB" id="Q4RHR2"/>
<reference evidence="8" key="2">
    <citation type="submission" date="2004-02" db="EMBL/GenBank/DDBJ databases">
        <authorList>
            <consortium name="Genoscope"/>
            <consortium name="Whitehead Institute Centre for Genome Research"/>
        </authorList>
    </citation>
    <scope>NUCLEOTIDE SEQUENCE</scope>
</reference>